<dbReference type="InterPro" id="IPR013761">
    <property type="entry name" value="SAM/pointed_sf"/>
</dbReference>
<reference evidence="9" key="1">
    <citation type="submission" date="2014-09" db="EMBL/GenBank/DDBJ databases">
        <authorList>
            <person name="Sharma Rahul"/>
            <person name="Thines Marco"/>
        </authorList>
    </citation>
    <scope>NUCLEOTIDE SEQUENCE [LARGE SCALE GENOMIC DNA]</scope>
</reference>
<dbReference type="CDD" id="cd19757">
    <property type="entry name" value="Bbox1"/>
    <property type="match status" value="1"/>
</dbReference>
<dbReference type="PROSITE" id="PS50119">
    <property type="entry name" value="ZF_BBOX"/>
    <property type="match status" value="1"/>
</dbReference>
<evidence type="ECO:0000313" key="9">
    <source>
        <dbReference type="Proteomes" id="UP000054928"/>
    </source>
</evidence>
<dbReference type="SMART" id="SM00336">
    <property type="entry name" value="BBOX"/>
    <property type="match status" value="1"/>
</dbReference>
<dbReference type="PROSITE" id="PS00107">
    <property type="entry name" value="PROTEIN_KINASE_ATP"/>
    <property type="match status" value="1"/>
</dbReference>
<dbReference type="InterPro" id="IPR017441">
    <property type="entry name" value="Protein_kinase_ATP_BS"/>
</dbReference>
<dbReference type="SUPFAM" id="SSF56112">
    <property type="entry name" value="Protein kinase-like (PK-like)"/>
    <property type="match status" value="1"/>
</dbReference>
<keyword evidence="2 4" id="KW-0067">ATP-binding</keyword>
<proteinExistence type="predicted"/>
<dbReference type="PANTHER" id="PTHR45832:SF6">
    <property type="entry name" value="PROTEIN KINASE DOMAIN-CONTAINING PROTEIN"/>
    <property type="match status" value="1"/>
</dbReference>
<dbReference type="GO" id="GO:0004672">
    <property type="term" value="F:protein kinase activity"/>
    <property type="evidence" value="ECO:0007669"/>
    <property type="project" value="InterPro"/>
</dbReference>
<dbReference type="GeneID" id="36402162"/>
<dbReference type="EMBL" id="CCYD01003042">
    <property type="protein sequence ID" value="CEG49339.1"/>
    <property type="molecule type" value="Genomic_DNA"/>
</dbReference>
<organism evidence="8 9">
    <name type="scientific">Plasmopara halstedii</name>
    <name type="common">Downy mildew of sunflower</name>
    <dbReference type="NCBI Taxonomy" id="4781"/>
    <lineage>
        <taxon>Eukaryota</taxon>
        <taxon>Sar</taxon>
        <taxon>Stramenopiles</taxon>
        <taxon>Oomycota</taxon>
        <taxon>Peronosporomycetes</taxon>
        <taxon>Peronosporales</taxon>
        <taxon>Peronosporaceae</taxon>
        <taxon>Plasmopara</taxon>
    </lineage>
</organism>
<sequence length="703" mass="78406">MKAPESAIDTCLYGSVVGMDKLLALRSHDNQSSDSNSMFKHLICDECEQKTAQVTCDDCGLVYCSQCDVHRHRKGKLLLHQRVRIFTLQTERPEIDTTQEAETFTVTWKNDDVCKWLNAHDLTLFVEEAQVQQLTGVTLLSPKSLEKFLDASGVSRSHKKKLQREVQKLTSSILEQKVISATTPSPPVKKMSTLHQSGGFNLHVDVDSGGAKSFPRRGARLKPLGLSQLTIEVSDGDREIKSAPKRSRQNVESLGLDIALVKKEEKTMAASFDFSATGRLQTQGFEIDTRGITNAPFLTSPQHPVRERHHSSAKDLIGTKDYLVLLEELGHGAGGKVYKALYMPTFRLVAVKVIRVYDQQKRHQMVRELKSLYVNFVPLATATFSSTSVETKQAACEELVVFYDAYTNPETGSVSIVLEYMDGGSLEDYLQSINEEVQGKSDGLSEREIANVAARGLKGLAFLHEHHQLHRDIKLSNMLINHKGQVKISDFGISRDLESTLAKATTFTGTLLYMAPERISGGMYSYPSDVWSFGLAIMACAVGKLPVTTKDGYWGVVHAVQEQPSPRLQDFGDQFSSELCDFLDQCLQKNPMLRPPASHLLQHPFILKNYTPTKQANIQVSRELHPPSSKANECSRNQVRLIAEKVKSWCRDHSDALRKAASIHDAIETQNTSCLSRIEALASQLRLSVDDVAPHFEFLAEFE</sequence>
<feature type="domain" description="B box-type" evidence="7">
    <location>
        <begin position="39"/>
        <end position="85"/>
    </location>
</feature>
<dbReference type="Gene3D" id="1.10.510.10">
    <property type="entry name" value="Transferase(Phosphotransferase) domain 1"/>
    <property type="match status" value="1"/>
</dbReference>
<keyword evidence="8" id="KW-0418">Kinase</keyword>
<dbReference type="SMART" id="SM00220">
    <property type="entry name" value="S_TKc"/>
    <property type="match status" value="1"/>
</dbReference>
<keyword evidence="8" id="KW-0808">Transferase</keyword>
<evidence type="ECO:0000259" key="5">
    <source>
        <dbReference type="PROSITE" id="PS50011"/>
    </source>
</evidence>
<evidence type="ECO:0000256" key="3">
    <source>
        <dbReference type="PROSITE-ProRule" id="PRU00024"/>
    </source>
</evidence>
<dbReference type="GO" id="GO:0005524">
    <property type="term" value="F:ATP binding"/>
    <property type="evidence" value="ECO:0007669"/>
    <property type="project" value="UniProtKB-UniRule"/>
</dbReference>
<feature type="domain" description="SAM" evidence="6">
    <location>
        <begin position="108"/>
        <end position="172"/>
    </location>
</feature>
<evidence type="ECO:0000256" key="4">
    <source>
        <dbReference type="PROSITE-ProRule" id="PRU10141"/>
    </source>
</evidence>
<dbReference type="PROSITE" id="PS50011">
    <property type="entry name" value="PROTEIN_KINASE_DOM"/>
    <property type="match status" value="1"/>
</dbReference>
<feature type="domain" description="Protein kinase" evidence="5">
    <location>
        <begin position="323"/>
        <end position="606"/>
    </location>
</feature>
<protein>
    <submittedName>
        <fullName evidence="8">Serine threonine protein kinase</fullName>
    </submittedName>
</protein>
<keyword evidence="3" id="KW-0479">Metal-binding</keyword>
<dbReference type="Proteomes" id="UP000054928">
    <property type="component" value="Unassembled WGS sequence"/>
</dbReference>
<dbReference type="InterPro" id="IPR001660">
    <property type="entry name" value="SAM"/>
</dbReference>
<evidence type="ECO:0000259" key="7">
    <source>
        <dbReference type="PROSITE" id="PS50119"/>
    </source>
</evidence>
<dbReference type="STRING" id="4781.A0A0N7L8A6"/>
<evidence type="ECO:0000313" key="8">
    <source>
        <dbReference type="EMBL" id="CEG49339.1"/>
    </source>
</evidence>
<keyword evidence="3" id="KW-0862">Zinc</keyword>
<dbReference type="InterPro" id="IPR000719">
    <property type="entry name" value="Prot_kinase_dom"/>
</dbReference>
<dbReference type="RefSeq" id="XP_024585708.1">
    <property type="nucleotide sequence ID" value="XM_024720517.1"/>
</dbReference>
<dbReference type="SUPFAM" id="SSF47769">
    <property type="entry name" value="SAM/Pointed domain"/>
    <property type="match status" value="1"/>
</dbReference>
<evidence type="ECO:0000259" key="6">
    <source>
        <dbReference type="PROSITE" id="PS50105"/>
    </source>
</evidence>
<dbReference type="GO" id="GO:0008270">
    <property type="term" value="F:zinc ion binding"/>
    <property type="evidence" value="ECO:0007669"/>
    <property type="project" value="UniProtKB-KW"/>
</dbReference>
<keyword evidence="9" id="KW-1185">Reference proteome</keyword>
<accession>A0A0N7L8A6</accession>
<dbReference type="AlphaFoldDB" id="A0A0N7L8A6"/>
<dbReference type="Gene3D" id="1.10.150.50">
    <property type="entry name" value="Transcription Factor, Ets-1"/>
    <property type="match status" value="1"/>
</dbReference>
<dbReference type="PANTHER" id="PTHR45832">
    <property type="entry name" value="SERINE/THREONINE-PROTEIN KINASE SAMKA-RELATED-RELATED"/>
    <property type="match status" value="1"/>
</dbReference>
<keyword evidence="1 4" id="KW-0547">Nucleotide-binding</keyword>
<dbReference type="PROSITE" id="PS50105">
    <property type="entry name" value="SAM_DOMAIN"/>
    <property type="match status" value="1"/>
</dbReference>
<evidence type="ECO:0000256" key="1">
    <source>
        <dbReference type="ARBA" id="ARBA00022741"/>
    </source>
</evidence>
<name>A0A0N7L8A6_PLAHL</name>
<dbReference type="OrthoDB" id="10252354at2759"/>
<dbReference type="SMART" id="SM00454">
    <property type="entry name" value="SAM"/>
    <property type="match status" value="1"/>
</dbReference>
<dbReference type="OMA" id="QMAPEIM"/>
<dbReference type="InterPro" id="IPR000315">
    <property type="entry name" value="Znf_B-box"/>
</dbReference>
<keyword evidence="3" id="KW-0863">Zinc-finger</keyword>
<dbReference type="Gene3D" id="3.30.200.20">
    <property type="entry name" value="Phosphorylase Kinase, domain 1"/>
    <property type="match status" value="1"/>
</dbReference>
<dbReference type="Pfam" id="PF00069">
    <property type="entry name" value="Pkinase"/>
    <property type="match status" value="1"/>
</dbReference>
<dbReference type="InterPro" id="IPR011009">
    <property type="entry name" value="Kinase-like_dom_sf"/>
</dbReference>
<dbReference type="InterPro" id="IPR051931">
    <property type="entry name" value="PAK3-like"/>
</dbReference>
<feature type="binding site" evidence="4">
    <location>
        <position position="352"/>
    </location>
    <ligand>
        <name>ATP</name>
        <dbReference type="ChEBI" id="CHEBI:30616"/>
    </ligand>
</feature>
<evidence type="ECO:0000256" key="2">
    <source>
        <dbReference type="ARBA" id="ARBA00022840"/>
    </source>
</evidence>